<protein>
    <submittedName>
        <fullName evidence="1">DUF669 domain-containing protein</fullName>
    </submittedName>
</protein>
<organism evidence="1 2">
    <name type="scientific">Ligilactobacillus acidipiscis</name>
    <dbReference type="NCBI Taxonomy" id="89059"/>
    <lineage>
        <taxon>Bacteria</taxon>
        <taxon>Bacillati</taxon>
        <taxon>Bacillota</taxon>
        <taxon>Bacilli</taxon>
        <taxon>Lactobacillales</taxon>
        <taxon>Lactobacillaceae</taxon>
        <taxon>Ligilactobacillus</taxon>
    </lineage>
</organism>
<gene>
    <name evidence="1" type="ORF">K8V00_01875</name>
</gene>
<dbReference type="AlphaFoldDB" id="A0A921F6M1"/>
<dbReference type="EMBL" id="DYXG01000018">
    <property type="protein sequence ID" value="HJE96345.1"/>
    <property type="molecule type" value="Genomic_DNA"/>
</dbReference>
<reference evidence="1" key="2">
    <citation type="submission" date="2021-09" db="EMBL/GenBank/DDBJ databases">
        <authorList>
            <person name="Gilroy R."/>
        </authorList>
    </citation>
    <scope>NUCLEOTIDE SEQUENCE</scope>
    <source>
        <strain evidence="1">CHK174-6876</strain>
    </source>
</reference>
<comment type="caution">
    <text evidence="1">The sequence shown here is derived from an EMBL/GenBank/DDBJ whole genome shotgun (WGS) entry which is preliminary data.</text>
</comment>
<accession>A0A921F6M1</accession>
<dbReference type="Proteomes" id="UP000707535">
    <property type="component" value="Unassembled WGS sequence"/>
</dbReference>
<dbReference type="Pfam" id="PF05037">
    <property type="entry name" value="DUF669"/>
    <property type="match status" value="1"/>
</dbReference>
<evidence type="ECO:0000313" key="1">
    <source>
        <dbReference type="EMBL" id="HJE96345.1"/>
    </source>
</evidence>
<sequence length="153" mass="17843">MSEDIFAKFDSEFDTKQLQADEKEAAENGGTGHFEDVPHGKYEVAIDKLELGQSKKDDPMLTVWFKIRAGKYKNQRIFMNQVVTQGFQIHIANEFLRSLDSGEEVTFETYSQYHELILDIFEDISENLEYELDYGENKKGYNTFKITDIFELD</sequence>
<name>A0A921F6M1_9LACO</name>
<evidence type="ECO:0000313" key="2">
    <source>
        <dbReference type="Proteomes" id="UP000707535"/>
    </source>
</evidence>
<dbReference type="RefSeq" id="WP_270333081.1">
    <property type="nucleotide sequence ID" value="NZ_JAQDEX010000003.1"/>
</dbReference>
<reference evidence="1" key="1">
    <citation type="journal article" date="2021" name="PeerJ">
        <title>Extensive microbial diversity within the chicken gut microbiome revealed by metagenomics and culture.</title>
        <authorList>
            <person name="Gilroy R."/>
            <person name="Ravi A."/>
            <person name="Getino M."/>
            <person name="Pursley I."/>
            <person name="Horton D.L."/>
            <person name="Alikhan N.F."/>
            <person name="Baker D."/>
            <person name="Gharbi K."/>
            <person name="Hall N."/>
            <person name="Watson M."/>
            <person name="Adriaenssens E.M."/>
            <person name="Foster-Nyarko E."/>
            <person name="Jarju S."/>
            <person name="Secka A."/>
            <person name="Antonio M."/>
            <person name="Oren A."/>
            <person name="Chaudhuri R.R."/>
            <person name="La Ragione R."/>
            <person name="Hildebrand F."/>
            <person name="Pallen M.J."/>
        </authorList>
    </citation>
    <scope>NUCLEOTIDE SEQUENCE</scope>
    <source>
        <strain evidence="1">CHK174-6876</strain>
    </source>
</reference>
<proteinExistence type="predicted"/>
<dbReference type="InterPro" id="IPR007731">
    <property type="entry name" value="DUF669"/>
</dbReference>